<feature type="transmembrane region" description="Helical" evidence="7">
    <location>
        <begin position="85"/>
        <end position="103"/>
    </location>
</feature>
<keyword evidence="2" id="KW-0813">Transport</keyword>
<evidence type="ECO:0000259" key="8">
    <source>
        <dbReference type="PROSITE" id="PS50850"/>
    </source>
</evidence>
<dbReference type="AlphaFoldDB" id="A0A164ZD20"/>
<feature type="transmembrane region" description="Helical" evidence="7">
    <location>
        <begin position="410"/>
        <end position="430"/>
    </location>
</feature>
<gene>
    <name evidence="9" type="ORF">SISNIDRAFT_481531</name>
</gene>
<sequence>MALSPLSEKSSLPRNASDIEAASKSSEDEKALTRRILWKFDLWILPPLALLWLAAFVDRTNVGQVTLNARIVGLQTDTHLKGNDFNTALAVFYVPYILIELPSNWILKKFRPNRWLPFIVVVWGIVTTLTGLVQNFGGLIAVRLALGLCEGGMLPGMILYLSTIYKRHELQLRVGIFYASASLSGAFGGLLASAIVKLDGHAGLAGWRWIFILEGIASVLIGVLAAVMLPQSLATAKFLTPEERQFACDRFQSENKNTYQAAATPATAHIVRTDSKAEIETSSQTPSDAVLVPQEEEAFEWREVIRGLLEIQVWITGFAYLGLIVSLYSFSLFLPTIVSGLGFSGERAQLHTVPPYVPATVLTIVVAFLTIAGYILIIVAKTNTARYVATFLIAAGVYPRAGHYKKATTTALQLALANTGGFIATFAYTADQAPRYIKGHSIALSFVTLAWILTACNVIYCKWENKARSEGRRQGNIDKYQELWDTGKTRAPIVHVASVWFGDVMHPDDVVVVIGGQRLHGEDLAFKFESPAAHERSA</sequence>
<dbReference type="InterPro" id="IPR036259">
    <property type="entry name" value="MFS_trans_sf"/>
</dbReference>
<dbReference type="EMBL" id="KV419396">
    <property type="protein sequence ID" value="KZS97622.1"/>
    <property type="molecule type" value="Genomic_DNA"/>
</dbReference>
<dbReference type="PANTHER" id="PTHR43791">
    <property type="entry name" value="PERMEASE-RELATED"/>
    <property type="match status" value="1"/>
</dbReference>
<feature type="transmembrane region" description="Helical" evidence="7">
    <location>
        <begin position="40"/>
        <end position="57"/>
    </location>
</feature>
<evidence type="ECO:0000256" key="1">
    <source>
        <dbReference type="ARBA" id="ARBA00004141"/>
    </source>
</evidence>
<name>A0A164ZD20_9AGAM</name>
<keyword evidence="4 7" id="KW-1133">Transmembrane helix</keyword>
<feature type="transmembrane region" description="Helical" evidence="7">
    <location>
        <begin position="356"/>
        <end position="379"/>
    </location>
</feature>
<evidence type="ECO:0000256" key="2">
    <source>
        <dbReference type="ARBA" id="ARBA00022448"/>
    </source>
</evidence>
<comment type="subcellular location">
    <subcellularLocation>
        <location evidence="1">Membrane</location>
        <topology evidence="1">Multi-pass membrane protein</topology>
    </subcellularLocation>
</comment>
<dbReference type="GO" id="GO:0016020">
    <property type="term" value="C:membrane"/>
    <property type="evidence" value="ECO:0007669"/>
    <property type="project" value="UniProtKB-SubCell"/>
</dbReference>
<dbReference type="Proteomes" id="UP000076722">
    <property type="component" value="Unassembled WGS sequence"/>
</dbReference>
<feature type="transmembrane region" description="Helical" evidence="7">
    <location>
        <begin position="174"/>
        <end position="195"/>
    </location>
</feature>
<evidence type="ECO:0000256" key="6">
    <source>
        <dbReference type="SAM" id="MobiDB-lite"/>
    </source>
</evidence>
<keyword evidence="3 7" id="KW-0812">Transmembrane</keyword>
<dbReference type="GO" id="GO:0022857">
    <property type="term" value="F:transmembrane transporter activity"/>
    <property type="evidence" value="ECO:0007669"/>
    <property type="project" value="InterPro"/>
</dbReference>
<evidence type="ECO:0000313" key="9">
    <source>
        <dbReference type="EMBL" id="KZS97622.1"/>
    </source>
</evidence>
<reference evidence="9 10" key="1">
    <citation type="journal article" date="2016" name="Mol. Biol. Evol.">
        <title>Comparative Genomics of Early-Diverging Mushroom-Forming Fungi Provides Insights into the Origins of Lignocellulose Decay Capabilities.</title>
        <authorList>
            <person name="Nagy L.G."/>
            <person name="Riley R."/>
            <person name="Tritt A."/>
            <person name="Adam C."/>
            <person name="Daum C."/>
            <person name="Floudas D."/>
            <person name="Sun H."/>
            <person name="Yadav J.S."/>
            <person name="Pangilinan J."/>
            <person name="Larsson K.H."/>
            <person name="Matsuura K."/>
            <person name="Barry K."/>
            <person name="Labutti K."/>
            <person name="Kuo R."/>
            <person name="Ohm R.A."/>
            <person name="Bhattacharya S.S."/>
            <person name="Shirouzu T."/>
            <person name="Yoshinaga Y."/>
            <person name="Martin F.M."/>
            <person name="Grigoriev I.V."/>
            <person name="Hibbett D.S."/>
        </authorList>
    </citation>
    <scope>NUCLEOTIDE SEQUENCE [LARGE SCALE GENOMIC DNA]</scope>
    <source>
        <strain evidence="9 10">HHB9708</strain>
    </source>
</reference>
<feature type="transmembrane region" description="Helical" evidence="7">
    <location>
        <begin position="115"/>
        <end position="134"/>
    </location>
</feature>
<feature type="region of interest" description="Disordered" evidence="6">
    <location>
        <begin position="1"/>
        <end position="22"/>
    </location>
</feature>
<organism evidence="9 10">
    <name type="scientific">Sistotremastrum niveocremeum HHB9708</name>
    <dbReference type="NCBI Taxonomy" id="1314777"/>
    <lineage>
        <taxon>Eukaryota</taxon>
        <taxon>Fungi</taxon>
        <taxon>Dikarya</taxon>
        <taxon>Basidiomycota</taxon>
        <taxon>Agaricomycotina</taxon>
        <taxon>Agaricomycetes</taxon>
        <taxon>Sistotremastrales</taxon>
        <taxon>Sistotremastraceae</taxon>
        <taxon>Sertulicium</taxon>
        <taxon>Sertulicium niveocremeum</taxon>
    </lineage>
</organism>
<keyword evidence="5 7" id="KW-0472">Membrane</keyword>
<evidence type="ECO:0000256" key="3">
    <source>
        <dbReference type="ARBA" id="ARBA00022692"/>
    </source>
</evidence>
<feature type="domain" description="Major facilitator superfamily (MFS) profile" evidence="8">
    <location>
        <begin position="47"/>
        <end position="538"/>
    </location>
</feature>
<dbReference type="PROSITE" id="PS50850">
    <property type="entry name" value="MFS"/>
    <property type="match status" value="1"/>
</dbReference>
<feature type="transmembrane region" description="Helical" evidence="7">
    <location>
        <begin position="140"/>
        <end position="162"/>
    </location>
</feature>
<feature type="transmembrane region" description="Helical" evidence="7">
    <location>
        <begin position="207"/>
        <end position="229"/>
    </location>
</feature>
<evidence type="ECO:0000313" key="10">
    <source>
        <dbReference type="Proteomes" id="UP000076722"/>
    </source>
</evidence>
<proteinExistence type="predicted"/>
<dbReference type="Gene3D" id="1.20.1250.20">
    <property type="entry name" value="MFS general substrate transporter like domains"/>
    <property type="match status" value="1"/>
</dbReference>
<dbReference type="STRING" id="1314777.A0A164ZD20"/>
<accession>A0A164ZD20</accession>
<dbReference type="SUPFAM" id="SSF103473">
    <property type="entry name" value="MFS general substrate transporter"/>
    <property type="match status" value="1"/>
</dbReference>
<dbReference type="PANTHER" id="PTHR43791:SF67">
    <property type="entry name" value="TRANSPORTER, PUTATIVE (AFU_ORTHOLOGUE AFUA_3G04010)-RELATED"/>
    <property type="match status" value="1"/>
</dbReference>
<dbReference type="FunFam" id="1.20.1250.20:FF:000034">
    <property type="entry name" value="MFS general substrate transporter"/>
    <property type="match status" value="1"/>
</dbReference>
<evidence type="ECO:0000256" key="7">
    <source>
        <dbReference type="SAM" id="Phobius"/>
    </source>
</evidence>
<dbReference type="InterPro" id="IPR020846">
    <property type="entry name" value="MFS_dom"/>
</dbReference>
<feature type="transmembrane region" description="Helical" evidence="7">
    <location>
        <begin position="442"/>
        <end position="463"/>
    </location>
</feature>
<dbReference type="Pfam" id="PF07690">
    <property type="entry name" value="MFS_1"/>
    <property type="match status" value="1"/>
</dbReference>
<feature type="transmembrane region" description="Helical" evidence="7">
    <location>
        <begin position="311"/>
        <end position="336"/>
    </location>
</feature>
<protein>
    <submittedName>
        <fullName evidence="9">MFS general substrate transporter</fullName>
    </submittedName>
</protein>
<dbReference type="OrthoDB" id="9971669at2759"/>
<dbReference type="InterPro" id="IPR011701">
    <property type="entry name" value="MFS"/>
</dbReference>
<evidence type="ECO:0000256" key="5">
    <source>
        <dbReference type="ARBA" id="ARBA00023136"/>
    </source>
</evidence>
<keyword evidence="10" id="KW-1185">Reference proteome</keyword>
<evidence type="ECO:0000256" key="4">
    <source>
        <dbReference type="ARBA" id="ARBA00022989"/>
    </source>
</evidence>